<dbReference type="Gene3D" id="1.10.437.20">
    <property type="entry name" value="dsDNA poxvirus"/>
    <property type="match status" value="1"/>
</dbReference>
<gene>
    <name evidence="1" type="ORF">DpV83gp159</name>
</gene>
<organismHost>
    <name type="scientific">Odocoileus hemionus</name>
    <name type="common">Mule deer</name>
    <name type="synonym">Cervus hemionus</name>
    <dbReference type="NCBI Taxonomy" id="9872"/>
</organismHost>
<dbReference type="Proteomes" id="UP000000866">
    <property type="component" value="Segment"/>
</dbReference>
<dbReference type="RefSeq" id="YP_227534.1">
    <property type="nucleotide sequence ID" value="NC_006966.1"/>
</dbReference>
<dbReference type="OrthoDB" id="34058at10239"/>
<protein>
    <submittedName>
        <fullName evidence="1">Uncharacterized protein</fullName>
    </submittedName>
</protein>
<name>Q08FJ3_DPV83</name>
<organism evidence="1 2">
    <name type="scientific">Deerpox virus (strain Mule deer/United States/W-848-83/1983)</name>
    <name type="common">DPV</name>
    <dbReference type="NCBI Taxonomy" id="305674"/>
    <lineage>
        <taxon>Viruses</taxon>
        <taxon>Varidnaviria</taxon>
        <taxon>Bamfordvirae</taxon>
        <taxon>Nucleocytoviricota</taxon>
        <taxon>Pokkesviricetes</taxon>
        <taxon>Chitovirales</taxon>
        <taxon>Poxviridae</taxon>
        <taxon>Chordopoxvirinae</taxon>
        <taxon>Cervidpoxvirus</taxon>
        <taxon>Cervidpoxvirus muledeerpox</taxon>
        <taxon>Mule deerpox virus</taxon>
    </lineage>
</organism>
<dbReference type="EMBL" id="AY689436">
    <property type="protein sequence ID" value="ABI99314.1"/>
    <property type="molecule type" value="Genomic_DNA"/>
</dbReference>
<dbReference type="KEGG" id="vg:3346454"/>
<dbReference type="GeneID" id="3346454"/>
<sequence length="157" mass="19079">MENNPFNKRIHDFSDYDNAEKYDRFLDHYQINGFLQYYLLWRSNIRQEDNIGKIFKEFLKYDHLARWRFSEKDFNDAKDLLIKNDRNTSYILKIPESNDIDLLIDIKEVLGFLAILLEEIKLDINFFAVFNVINSFSKYVNQETLEILKLELQYLYP</sequence>
<dbReference type="Pfam" id="PF06227">
    <property type="entry name" value="Poxv_Bcl-2-like"/>
    <property type="match status" value="1"/>
</dbReference>
<proteinExistence type="predicted"/>
<keyword evidence="2" id="KW-1185">Reference proteome</keyword>
<accession>Q08FJ3</accession>
<evidence type="ECO:0000313" key="1">
    <source>
        <dbReference type="EMBL" id="ABI99314.1"/>
    </source>
</evidence>
<evidence type="ECO:0000313" key="2">
    <source>
        <dbReference type="Proteomes" id="UP000000866"/>
    </source>
</evidence>
<dbReference type="InterPro" id="IPR043018">
    <property type="entry name" value="Poxvirus_sf"/>
</dbReference>
<dbReference type="InterPro" id="IPR022819">
    <property type="entry name" value="Poxvirus_Bcl-2-like"/>
</dbReference>
<reference evidence="1 2" key="1">
    <citation type="journal article" date="2005" name="J. Virol.">
        <title>Genome of deerpox virus.</title>
        <authorList>
            <person name="Afonso C.L."/>
            <person name="Delhon G."/>
            <person name="Tulman E.R."/>
            <person name="Lu Z."/>
            <person name="Zsak A."/>
            <person name="Becerra V.M."/>
            <person name="Zsak L."/>
            <person name="Kutish G.F."/>
            <person name="Rock D.L."/>
        </authorList>
    </citation>
    <scope>NUCLEOTIDE SEQUENCE [LARGE SCALE GENOMIC DNA]</scope>
    <source>
        <strain evidence="2">Mule deer/United States/W-848-83/1983</strain>
    </source>
</reference>